<evidence type="ECO:0000313" key="3">
    <source>
        <dbReference type="Proteomes" id="UP000240760"/>
    </source>
</evidence>
<name>A0A2T4BPU1_TRILO</name>
<evidence type="ECO:0000256" key="1">
    <source>
        <dbReference type="SAM" id="MobiDB-lite"/>
    </source>
</evidence>
<dbReference type="EMBL" id="KZ679150">
    <property type="protein sequence ID" value="PTB71321.1"/>
    <property type="molecule type" value="Genomic_DNA"/>
</dbReference>
<evidence type="ECO:0008006" key="4">
    <source>
        <dbReference type="Google" id="ProtNLM"/>
    </source>
</evidence>
<gene>
    <name evidence="2" type="ORF">M440DRAFT_1466421</name>
</gene>
<proteinExistence type="predicted"/>
<dbReference type="OrthoDB" id="4900688at2759"/>
<evidence type="ECO:0000313" key="2">
    <source>
        <dbReference type="EMBL" id="PTB71321.1"/>
    </source>
</evidence>
<dbReference type="PANTHER" id="PTHR35391">
    <property type="entry name" value="C2H2-TYPE DOMAIN-CONTAINING PROTEIN-RELATED"/>
    <property type="match status" value="1"/>
</dbReference>
<reference evidence="2 3" key="1">
    <citation type="submission" date="2016-07" db="EMBL/GenBank/DDBJ databases">
        <title>Multiple horizontal gene transfer events from other fungi enriched the ability of initially mycotrophic Trichoderma (Ascomycota) to feed on dead plant biomass.</title>
        <authorList>
            <consortium name="DOE Joint Genome Institute"/>
            <person name="Aerts A."/>
            <person name="Atanasova L."/>
            <person name="Chenthamara K."/>
            <person name="Zhang J."/>
            <person name="Grujic M."/>
            <person name="Henrissat B."/>
            <person name="Kuo A."/>
            <person name="Salamov A."/>
            <person name="Lipzen A."/>
            <person name="Labutti K."/>
            <person name="Barry K."/>
            <person name="Miao Y."/>
            <person name="Rahimi M.J."/>
            <person name="Shen Q."/>
            <person name="Grigoriev I.V."/>
            <person name="Kubicek C.P."/>
            <person name="Druzhinina I.S."/>
        </authorList>
    </citation>
    <scope>NUCLEOTIDE SEQUENCE [LARGE SCALE GENOMIC DNA]</scope>
    <source>
        <strain evidence="2 3">ATCC 18648</strain>
    </source>
</reference>
<accession>A0A2T4BPU1</accession>
<keyword evidence="3" id="KW-1185">Reference proteome</keyword>
<sequence length="508" mass="57752">MTILESATLCKGLFREYLGLLSHFDRDRLPLVTDSSDSIESLLTRLAGVIKRQISSITRPGVDKQASIDDVLEELFQQWRLLTRSAALNLRADDASDYFEYDEQRVNLTEKFKVGIRYYLETTLSYTSKPEDLTRENWPGHVMQDLMPFVCVYECCPTPNAMYDSYDKWMKHTERYHMGGGWKCHRHPFAMPFENKEDFRQHIIDSHGASPMGDSEFAENYPPCQPLRSCLFCTQYDDEHISEDLHEHIARHLLLLSQVSLPGDFVDLKDVECGSEFDAVSSGNLVESSWLPSICSDTAQTDPFQSSATEDEELSADIREPPLVKHEDGEPDMWMQLGFTGDARHSRQAGSTKPQYNPEMDGVLVPFRLRYISEAQNYQKAGLSGAHVKEFVRSSVQLARSLDTKGQFSTAGAIMKKIMTDCTTQGNSPVSEGYARSTIESMLQGRPSFKYREIRRMLEYDSTDSDTTDSEHTDYTRTDDGSTDGNSNNCSPRHAKRKDTHDTVYSQV</sequence>
<dbReference type="STRING" id="983965.A0A2T4BPU1"/>
<organism evidence="2 3">
    <name type="scientific">Trichoderma longibrachiatum ATCC 18648</name>
    <dbReference type="NCBI Taxonomy" id="983965"/>
    <lineage>
        <taxon>Eukaryota</taxon>
        <taxon>Fungi</taxon>
        <taxon>Dikarya</taxon>
        <taxon>Ascomycota</taxon>
        <taxon>Pezizomycotina</taxon>
        <taxon>Sordariomycetes</taxon>
        <taxon>Hypocreomycetidae</taxon>
        <taxon>Hypocreales</taxon>
        <taxon>Hypocreaceae</taxon>
        <taxon>Trichoderma</taxon>
    </lineage>
</organism>
<dbReference type="AlphaFoldDB" id="A0A2T4BPU1"/>
<dbReference type="PANTHER" id="PTHR35391:SF7">
    <property type="entry name" value="C2H2-TYPE DOMAIN-CONTAINING PROTEIN"/>
    <property type="match status" value="1"/>
</dbReference>
<feature type="region of interest" description="Disordered" evidence="1">
    <location>
        <begin position="462"/>
        <end position="508"/>
    </location>
</feature>
<dbReference type="Proteomes" id="UP000240760">
    <property type="component" value="Unassembled WGS sequence"/>
</dbReference>
<protein>
    <recommendedName>
        <fullName evidence="4">C2H2-type domain-containing protein</fullName>
    </recommendedName>
</protein>
<feature type="compositionally biased region" description="Basic and acidic residues" evidence="1">
    <location>
        <begin position="469"/>
        <end position="480"/>
    </location>
</feature>